<feature type="chain" id="PRO_5046649820" evidence="2">
    <location>
        <begin position="20"/>
        <end position="922"/>
    </location>
</feature>
<keyword evidence="1" id="KW-1133">Transmembrane helix</keyword>
<organism evidence="3 4">
    <name type="scientific">Oikopleura dioica</name>
    <name type="common">Tunicate</name>
    <dbReference type="NCBI Taxonomy" id="34765"/>
    <lineage>
        <taxon>Eukaryota</taxon>
        <taxon>Metazoa</taxon>
        <taxon>Chordata</taxon>
        <taxon>Tunicata</taxon>
        <taxon>Appendicularia</taxon>
        <taxon>Copelata</taxon>
        <taxon>Oikopleuridae</taxon>
        <taxon>Oikopleura</taxon>
    </lineage>
</organism>
<feature type="signal peptide" evidence="2">
    <location>
        <begin position="1"/>
        <end position="19"/>
    </location>
</feature>
<proteinExistence type="predicted"/>
<keyword evidence="4" id="KW-1185">Reference proteome</keyword>
<dbReference type="SUPFAM" id="SSF117281">
    <property type="entry name" value="Kelch motif"/>
    <property type="match status" value="1"/>
</dbReference>
<dbReference type="InterPro" id="IPR010255">
    <property type="entry name" value="Haem_peroxidase_sf"/>
</dbReference>
<evidence type="ECO:0000256" key="1">
    <source>
        <dbReference type="SAM" id="Phobius"/>
    </source>
</evidence>
<evidence type="ECO:0000313" key="3">
    <source>
        <dbReference type="EMBL" id="CAG5102994.1"/>
    </source>
</evidence>
<keyword evidence="1" id="KW-0472">Membrane</keyword>
<sequence length="922" mass="103815">MKWNLLILSFFTQAQVARRTINRSCPDADLGELCDEDCFEKFIVCKDGCMSSSCERQCAGEWTDCFRACPCDELCPNGCENCENAICGCKDPKNDPYFKQCLKEARGRLDDCFESCATNNTCYDDCYGVFEEEKNFCPCMKNCPMGCSCEGGYKCETYVTALCQTDQFNIDFNGFTSFNYVISVDGSFKDKRHYESPMYGYYPYLSRSGHAILRGEIFIFGSSHDSTQKIEKLSDCTLQSIGRNLVNSFDGRRGSLTTVSAGTESVILCRGLTDDCESFDGEVSRSISSTQIKHDFSCMVEFENAPIIIGSYSPLSNRAEILTSSGWQDISPHPHQIDEHTCLSVDNGVLTIGGYLHDGNERGYTKNVYLFRDHQWTKVGAMQSVFSLGSSIYFVDYFLVFDGEESRNVERAMWDGQNITSSMIINEHEGHIFFINGAITSDSISFDFSSGRYKPLTRLVPSELFTDSSETVEEINVPRTSSSIGLSSLGAAFSQFVLEEILEADEIACAANTLSVKNDSFMWEAESGLDQHGVPVPINTATSWIDGSAIYGGTSEKEAFQREFKGLIAEADSDSLRKLIALQMQKIRHSDWRWFENFELNSLLESDDVARISATTWLDVLSMAFGDSFDWNGNGFQILEPGAPCVMDANVEEIFLECAKKQRLSNLVQAIISAIIVLVVILAIYLTMVFWTKKERTARQRRESMIQIKPTNSQMRRYTQFGQSVLAGPGALAQSFQATEIECTESFEDREVTIGFEKEGDKPCINVMNNFGEMDQYFIHKMSDPNKSPSISGFVAKNRRMDTLLLKNHGRKDLYLEFASTWQRNVFVQVLKSFTINNGVELDLKEELDNNIDEMAMSGGKRRKLIEDFLQKAFTKMVGKDDDEDSVFTNIVDYDDEHGQLILSQIELGQLFGQRQSSTFIQ</sequence>
<gene>
    <name evidence="3" type="ORF">OKIOD_LOCUS9330</name>
</gene>
<protein>
    <submittedName>
        <fullName evidence="3">Oidioi.mRNA.OKI2018_I69.chr1.g565.t1.cds</fullName>
    </submittedName>
</protein>
<name>A0ABN7SSF7_OIKDI</name>
<dbReference type="Proteomes" id="UP001158576">
    <property type="component" value="Chromosome 1"/>
</dbReference>
<accession>A0ABN7SSF7</accession>
<reference evidence="3 4" key="1">
    <citation type="submission" date="2021-04" db="EMBL/GenBank/DDBJ databases">
        <authorList>
            <person name="Bliznina A."/>
        </authorList>
    </citation>
    <scope>NUCLEOTIDE SEQUENCE [LARGE SCALE GENOMIC DNA]</scope>
</reference>
<dbReference type="SUPFAM" id="SSF48113">
    <property type="entry name" value="Heme-dependent peroxidases"/>
    <property type="match status" value="1"/>
</dbReference>
<evidence type="ECO:0000256" key="2">
    <source>
        <dbReference type="SAM" id="SignalP"/>
    </source>
</evidence>
<dbReference type="EMBL" id="OU015566">
    <property type="protein sequence ID" value="CAG5102994.1"/>
    <property type="molecule type" value="Genomic_DNA"/>
</dbReference>
<dbReference type="InterPro" id="IPR015915">
    <property type="entry name" value="Kelch-typ_b-propeller"/>
</dbReference>
<evidence type="ECO:0000313" key="4">
    <source>
        <dbReference type="Proteomes" id="UP001158576"/>
    </source>
</evidence>
<keyword evidence="1" id="KW-0812">Transmembrane</keyword>
<feature type="transmembrane region" description="Helical" evidence="1">
    <location>
        <begin position="667"/>
        <end position="692"/>
    </location>
</feature>
<dbReference type="Gene3D" id="2.120.10.80">
    <property type="entry name" value="Kelch-type beta propeller"/>
    <property type="match status" value="1"/>
</dbReference>
<keyword evidence="2" id="KW-0732">Signal</keyword>